<dbReference type="Proteomes" id="UP001596263">
    <property type="component" value="Unassembled WGS sequence"/>
</dbReference>
<evidence type="ECO:0000313" key="1">
    <source>
        <dbReference type="EMBL" id="MFC5216176.1"/>
    </source>
</evidence>
<comment type="caution">
    <text evidence="1">The sequence shown here is derived from an EMBL/GenBank/DDBJ whole genome shotgun (WGS) entry which is preliminary data.</text>
</comment>
<organism evidence="1 2">
    <name type="scientific">Streptomyces coerulescens</name>
    <dbReference type="NCBI Taxonomy" id="29304"/>
    <lineage>
        <taxon>Bacteria</taxon>
        <taxon>Bacillati</taxon>
        <taxon>Actinomycetota</taxon>
        <taxon>Actinomycetes</taxon>
        <taxon>Kitasatosporales</taxon>
        <taxon>Streptomycetaceae</taxon>
        <taxon>Streptomyces</taxon>
    </lineage>
</organism>
<reference evidence="2" key="1">
    <citation type="journal article" date="2019" name="Int. J. Syst. Evol. Microbiol.">
        <title>The Global Catalogue of Microorganisms (GCM) 10K type strain sequencing project: providing services to taxonomists for standard genome sequencing and annotation.</title>
        <authorList>
            <consortium name="The Broad Institute Genomics Platform"/>
            <consortium name="The Broad Institute Genome Sequencing Center for Infectious Disease"/>
            <person name="Wu L."/>
            <person name="Ma J."/>
        </authorList>
    </citation>
    <scope>NUCLEOTIDE SEQUENCE [LARGE SCALE GENOMIC DNA]</scope>
    <source>
        <strain evidence="2">KCTC 42586</strain>
    </source>
</reference>
<dbReference type="EMBL" id="JBHSKM010000012">
    <property type="protein sequence ID" value="MFC5216176.1"/>
    <property type="molecule type" value="Genomic_DNA"/>
</dbReference>
<keyword evidence="2" id="KW-1185">Reference proteome</keyword>
<name>A0ABW0CLQ3_STRCD</name>
<gene>
    <name evidence="1" type="ORF">ACFPQ9_20245</name>
</gene>
<proteinExistence type="predicted"/>
<dbReference type="RefSeq" id="WP_380854756.1">
    <property type="nucleotide sequence ID" value="NZ_JBHSKM010000012.1"/>
</dbReference>
<evidence type="ECO:0000313" key="2">
    <source>
        <dbReference type="Proteomes" id="UP001596263"/>
    </source>
</evidence>
<evidence type="ECO:0008006" key="3">
    <source>
        <dbReference type="Google" id="ProtNLM"/>
    </source>
</evidence>
<accession>A0ABW0CLQ3</accession>
<protein>
    <recommendedName>
        <fullName evidence="3">Ferrous iron transport protein A</fullName>
    </recommendedName>
</protein>
<sequence>MSKRQYVEASKLTAEELRSLPVGTVVQVSLGLGQRLLMRHTADGRYCPVRGSGLSVGALVEVAELLAPRSLSAQPAVDSE</sequence>